<feature type="transmembrane region" description="Helical" evidence="2">
    <location>
        <begin position="505"/>
        <end position="525"/>
    </location>
</feature>
<feature type="region of interest" description="Disordered" evidence="1">
    <location>
        <begin position="161"/>
        <end position="187"/>
    </location>
</feature>
<feature type="transmembrane region" description="Helical" evidence="2">
    <location>
        <begin position="473"/>
        <end position="499"/>
    </location>
</feature>
<evidence type="ECO:0000313" key="4">
    <source>
        <dbReference type="EMBL" id="SNQ49627.1"/>
    </source>
</evidence>
<feature type="transmembrane region" description="Helical" evidence="2">
    <location>
        <begin position="635"/>
        <end position="659"/>
    </location>
</feature>
<sequence length="795" mass="80171">MSVAAAQAARVAAVAAAASAVATAASAVAVAASALASISSAVADDQAATVRGQVPVSPERLAAMLEPARQAVASQWPLVPVSPAVPAPAAPAAAAPFAAVARADVPALPAGPGAAPVGPSTLVARAGSAMARIGSVVARVGSAGRGAAATGTAAIGAAATGARPGSAASTAGRTAPSGSASGPAAPGAIAAGTATRAASAAGARPSGVLAVPAEPGVTRLPMLAPDACVHPPVDAEDVWVAQVGTRYLRVGADAGRLLSAMDGTRDAAGLAVALGAPWTAEVVTRSLTSFVRMGLIVDAADPAAASAATAATAAGRRRRLLPFLPALPTLSRTAPNADQQTRRLVYRPPLSVQFTLTDPSRLLSRWRPMLRRLTGPAACGLYLAVIVVGLCALATQADSLRQVVGHPLGLTQYGVVLGGLLLVTGIHEMGHAAVLTAHGGRPRRLGIMLFYLTPAFFCDISDGWRLRHPRHRVAIALAGIAVQWVCAGLAAIISLALPAGDLHDAVVGLAVACYLYGVVNLVPFVKFDGYIALMSHLDLPHLRRKAMTDARRATARVLFGGTYQRELPRRLWWSVPFGVLCALFPVYLVGYAVQSWLVGLVAMGPVGGLVSLLLIGAMVVLIGRSARNLFVEARGGGATVASLVLVSSLVAGLVVAAAVSITVPSKVRAGYSAEHGRVLLVLPAGTDPAAGRAGHPVTLRRMGLLGGADVGTARTSGESVHTGERFAPMGTALPVRGGPRTLSASYHGLSGVRLTDADAGRAGASGQAIVDLGKVSAARWLVDTYLAPAWRSIVG</sequence>
<protein>
    <submittedName>
        <fullName evidence="4">Peptide zinc metalloprotease protein (Modular protein)</fullName>
    </submittedName>
</protein>
<dbReference type="InterPro" id="IPR001193">
    <property type="entry name" value="MBTPS2"/>
</dbReference>
<dbReference type="NCBIfam" id="NF041824">
    <property type="entry name" value="daptide_HExxH"/>
    <property type="match status" value="1"/>
</dbReference>
<feature type="chain" id="PRO_5038489931" evidence="3">
    <location>
        <begin position="44"/>
        <end position="795"/>
    </location>
</feature>
<name>A0A2I2KVC9_9ACTN</name>
<feature type="transmembrane region" description="Helical" evidence="2">
    <location>
        <begin position="407"/>
        <end position="425"/>
    </location>
</feature>
<evidence type="ECO:0000256" key="1">
    <source>
        <dbReference type="SAM" id="MobiDB-lite"/>
    </source>
</evidence>
<proteinExistence type="predicted"/>
<feature type="signal peptide" evidence="3">
    <location>
        <begin position="1"/>
        <end position="43"/>
    </location>
</feature>
<feature type="transmembrane region" description="Helical" evidence="2">
    <location>
        <begin position="596"/>
        <end position="623"/>
    </location>
</feature>
<organism evidence="4 5">
    <name type="scientific">Frankia canadensis</name>
    <dbReference type="NCBI Taxonomy" id="1836972"/>
    <lineage>
        <taxon>Bacteria</taxon>
        <taxon>Bacillati</taxon>
        <taxon>Actinomycetota</taxon>
        <taxon>Actinomycetes</taxon>
        <taxon>Frankiales</taxon>
        <taxon>Frankiaceae</taxon>
        <taxon>Frankia</taxon>
    </lineage>
</organism>
<dbReference type="GO" id="GO:0004222">
    <property type="term" value="F:metalloendopeptidase activity"/>
    <property type="evidence" value="ECO:0007669"/>
    <property type="project" value="InterPro"/>
</dbReference>
<dbReference type="PANTHER" id="PTHR13325:SF3">
    <property type="entry name" value="MEMBRANE-BOUND TRANSCRIPTION FACTOR SITE-2 PROTEASE"/>
    <property type="match status" value="1"/>
</dbReference>
<keyword evidence="4" id="KW-0482">Metalloprotease</keyword>
<keyword evidence="2" id="KW-0472">Membrane</keyword>
<reference evidence="4 5" key="1">
    <citation type="submission" date="2017-06" db="EMBL/GenBank/DDBJ databases">
        <authorList>
            <person name="Kim H.J."/>
            <person name="Triplett B.A."/>
        </authorList>
    </citation>
    <scope>NUCLEOTIDE SEQUENCE [LARGE SCALE GENOMIC DNA]</scope>
    <source>
        <strain evidence="4">FRACA_ARgP5</strain>
    </source>
</reference>
<feature type="transmembrane region" description="Helical" evidence="2">
    <location>
        <begin position="445"/>
        <end position="461"/>
    </location>
</feature>
<dbReference type="GO" id="GO:0031293">
    <property type="term" value="P:membrane protein intracellular domain proteolysis"/>
    <property type="evidence" value="ECO:0007669"/>
    <property type="project" value="TreeGrafter"/>
</dbReference>
<keyword evidence="2" id="KW-0812">Transmembrane</keyword>
<accession>A0A2I2KVC9</accession>
<dbReference type="EMBL" id="FZMO01000285">
    <property type="protein sequence ID" value="SNQ49627.1"/>
    <property type="molecule type" value="Genomic_DNA"/>
</dbReference>
<evidence type="ECO:0000256" key="3">
    <source>
        <dbReference type="SAM" id="SignalP"/>
    </source>
</evidence>
<evidence type="ECO:0000256" key="2">
    <source>
        <dbReference type="SAM" id="Phobius"/>
    </source>
</evidence>
<feature type="transmembrane region" description="Helical" evidence="2">
    <location>
        <begin position="571"/>
        <end position="590"/>
    </location>
</feature>
<dbReference type="OrthoDB" id="4640801at2"/>
<keyword evidence="5" id="KW-1185">Reference proteome</keyword>
<evidence type="ECO:0000313" key="5">
    <source>
        <dbReference type="Proteomes" id="UP000234331"/>
    </source>
</evidence>
<feature type="transmembrane region" description="Helical" evidence="2">
    <location>
        <begin position="373"/>
        <end position="395"/>
    </location>
</feature>
<dbReference type="AlphaFoldDB" id="A0A2I2KVC9"/>
<dbReference type="InterPro" id="IPR049694">
    <property type="entry name" value="Daptide_HExxH"/>
</dbReference>
<keyword evidence="4" id="KW-0645">Protease</keyword>
<dbReference type="GO" id="GO:0005737">
    <property type="term" value="C:cytoplasm"/>
    <property type="evidence" value="ECO:0007669"/>
    <property type="project" value="TreeGrafter"/>
</dbReference>
<dbReference type="GO" id="GO:0016020">
    <property type="term" value="C:membrane"/>
    <property type="evidence" value="ECO:0007669"/>
    <property type="project" value="InterPro"/>
</dbReference>
<gene>
    <name evidence="4" type="ORF">FRACA_3550001</name>
</gene>
<dbReference type="PANTHER" id="PTHR13325">
    <property type="entry name" value="PROTEASE M50 MEMBRANE-BOUND TRANSCRIPTION FACTOR SITE 2 PROTEASE"/>
    <property type="match status" value="1"/>
</dbReference>
<dbReference type="Proteomes" id="UP000234331">
    <property type="component" value="Unassembled WGS sequence"/>
</dbReference>
<keyword evidence="4" id="KW-0378">Hydrolase</keyword>
<keyword evidence="2" id="KW-1133">Transmembrane helix</keyword>
<keyword evidence="3" id="KW-0732">Signal</keyword>